<evidence type="ECO:0000256" key="1">
    <source>
        <dbReference type="SAM" id="MobiDB-lite"/>
    </source>
</evidence>
<gene>
    <name evidence="2" type="ORF">PHYSODRAFT_388784</name>
</gene>
<evidence type="ECO:0000313" key="2">
    <source>
        <dbReference type="EMBL" id="EGZ15423.1"/>
    </source>
</evidence>
<organism evidence="2 3">
    <name type="scientific">Phytophthora sojae (strain P6497)</name>
    <name type="common">Soybean stem and root rot agent</name>
    <name type="synonym">Phytophthora megasperma f. sp. glycines</name>
    <dbReference type="NCBI Taxonomy" id="1094619"/>
    <lineage>
        <taxon>Eukaryota</taxon>
        <taxon>Sar</taxon>
        <taxon>Stramenopiles</taxon>
        <taxon>Oomycota</taxon>
        <taxon>Peronosporomycetes</taxon>
        <taxon>Peronosporales</taxon>
        <taxon>Peronosporaceae</taxon>
        <taxon>Phytophthora</taxon>
    </lineage>
</organism>
<feature type="non-terminal residue" evidence="2">
    <location>
        <position position="1"/>
    </location>
</feature>
<feature type="non-terminal residue" evidence="2">
    <location>
        <position position="264"/>
    </location>
</feature>
<protein>
    <submittedName>
        <fullName evidence="2">Uncharacterized protein</fullName>
    </submittedName>
</protein>
<name>G4ZNV5_PHYSP</name>
<dbReference type="GeneID" id="20651017"/>
<dbReference type="InParanoid" id="G4ZNV5"/>
<evidence type="ECO:0000313" key="3">
    <source>
        <dbReference type="Proteomes" id="UP000002640"/>
    </source>
</evidence>
<sequence>LFRIIKERTRAQHKYHVLNLEYKQKVEKSSDRKPSVKDGASPPSEGCLHCGGTHGLCECPSASEEDRRRALEKLRSQRGRGRLRSKAVRNDKRQGPKTGEVLVNGMATAPHCADSGSDRSIIPQYLVDELVELGSDVQLTLLSDPIVATVAGGGQVECTHEVVVDLQLQTAAGMVRVASVACLVMGGGETGFLLVDEMLKSLGIDVHRQLEQLAGGDAVLDDDLFEPEAPPADTDVVVRLDDMLVAVLREGFDPSLYEELRQLM</sequence>
<dbReference type="Proteomes" id="UP000002640">
    <property type="component" value="Unassembled WGS sequence"/>
</dbReference>
<keyword evidence="3" id="KW-1185">Reference proteome</keyword>
<feature type="region of interest" description="Disordered" evidence="1">
    <location>
        <begin position="25"/>
        <end position="44"/>
    </location>
</feature>
<proteinExistence type="predicted"/>
<dbReference type="KEGG" id="psoj:PHYSODRAFT_388784"/>
<accession>G4ZNV5</accession>
<dbReference type="EMBL" id="JH159155">
    <property type="protein sequence ID" value="EGZ15423.1"/>
    <property type="molecule type" value="Genomic_DNA"/>
</dbReference>
<reference evidence="2 3" key="1">
    <citation type="journal article" date="2006" name="Science">
        <title>Phytophthora genome sequences uncover evolutionary origins and mechanisms of pathogenesis.</title>
        <authorList>
            <person name="Tyler B.M."/>
            <person name="Tripathy S."/>
            <person name="Zhang X."/>
            <person name="Dehal P."/>
            <person name="Jiang R.H."/>
            <person name="Aerts A."/>
            <person name="Arredondo F.D."/>
            <person name="Baxter L."/>
            <person name="Bensasson D."/>
            <person name="Beynon J.L."/>
            <person name="Chapman J."/>
            <person name="Damasceno C.M."/>
            <person name="Dorrance A.E."/>
            <person name="Dou D."/>
            <person name="Dickerman A.W."/>
            <person name="Dubchak I.L."/>
            <person name="Garbelotto M."/>
            <person name="Gijzen M."/>
            <person name="Gordon S.G."/>
            <person name="Govers F."/>
            <person name="Grunwald N.J."/>
            <person name="Huang W."/>
            <person name="Ivors K.L."/>
            <person name="Jones R.W."/>
            <person name="Kamoun S."/>
            <person name="Krampis K."/>
            <person name="Lamour K.H."/>
            <person name="Lee M.K."/>
            <person name="McDonald W.H."/>
            <person name="Medina M."/>
            <person name="Meijer H.J."/>
            <person name="Nordberg E.K."/>
            <person name="Maclean D.J."/>
            <person name="Ospina-Giraldo M.D."/>
            <person name="Morris P.F."/>
            <person name="Phuntumart V."/>
            <person name="Putnam N.H."/>
            <person name="Rash S."/>
            <person name="Rose J.K."/>
            <person name="Sakihama Y."/>
            <person name="Salamov A.A."/>
            <person name="Savidor A."/>
            <person name="Scheuring C.F."/>
            <person name="Smith B.M."/>
            <person name="Sobral B.W."/>
            <person name="Terry A."/>
            <person name="Torto-Alalibo T.A."/>
            <person name="Win J."/>
            <person name="Xu Z."/>
            <person name="Zhang H."/>
            <person name="Grigoriev I.V."/>
            <person name="Rokhsar D.S."/>
            <person name="Boore J.L."/>
        </authorList>
    </citation>
    <scope>NUCLEOTIDE SEQUENCE [LARGE SCALE GENOMIC DNA]</scope>
    <source>
        <strain evidence="2 3">P6497</strain>
    </source>
</reference>
<feature type="compositionally biased region" description="Basic residues" evidence="1">
    <location>
        <begin position="76"/>
        <end position="87"/>
    </location>
</feature>
<feature type="region of interest" description="Disordered" evidence="1">
    <location>
        <begin position="74"/>
        <end position="98"/>
    </location>
</feature>
<dbReference type="RefSeq" id="XP_009529172.1">
    <property type="nucleotide sequence ID" value="XM_009530877.1"/>
</dbReference>
<dbReference type="AlphaFoldDB" id="G4ZNV5"/>
<feature type="compositionally biased region" description="Basic and acidic residues" evidence="1">
    <location>
        <begin position="25"/>
        <end position="36"/>
    </location>
</feature>